<dbReference type="AlphaFoldDB" id="A0A016WTR7"/>
<sequence>MKSSLLARHFPRPPATRCEMTLEKLENIEMLFVLVSEPVAMMRELIRVALQQRAATGQPWPNKEAEEKHSTSGAYLQKFSMSTPMLLKLNRSKAAFTMLPLSKQPCRQALAVGITGCGGMVAPEAAQTSGSSPPSNGWCGRHVTRHMALFSFSRWTTFTCTQCSSRSCYPVYSNSHMTLSFSVVARFPKRLVWSGKNPGIRVT</sequence>
<comment type="caution">
    <text evidence="1">The sequence shown here is derived from an EMBL/GenBank/DDBJ whole genome shotgun (WGS) entry which is preliminary data.</text>
</comment>
<gene>
    <name evidence="1" type="primary">Acey_s0508.g2715</name>
    <name evidence="1" type="ORF">Y032_0508g2715</name>
</gene>
<organism evidence="1 2">
    <name type="scientific">Ancylostoma ceylanicum</name>
    <dbReference type="NCBI Taxonomy" id="53326"/>
    <lineage>
        <taxon>Eukaryota</taxon>
        <taxon>Metazoa</taxon>
        <taxon>Ecdysozoa</taxon>
        <taxon>Nematoda</taxon>
        <taxon>Chromadorea</taxon>
        <taxon>Rhabditida</taxon>
        <taxon>Rhabditina</taxon>
        <taxon>Rhabditomorpha</taxon>
        <taxon>Strongyloidea</taxon>
        <taxon>Ancylostomatidae</taxon>
        <taxon>Ancylostomatinae</taxon>
        <taxon>Ancylostoma</taxon>
    </lineage>
</organism>
<name>A0A016WTR7_9BILA</name>
<evidence type="ECO:0000313" key="1">
    <source>
        <dbReference type="EMBL" id="EYC42996.1"/>
    </source>
</evidence>
<proteinExistence type="predicted"/>
<accession>A0A016WTR7</accession>
<reference evidence="2" key="1">
    <citation type="journal article" date="2015" name="Nat. Genet.">
        <title>The genome and transcriptome of the zoonotic hookworm Ancylostoma ceylanicum identify infection-specific gene families.</title>
        <authorList>
            <person name="Schwarz E.M."/>
            <person name="Hu Y."/>
            <person name="Antoshechkin I."/>
            <person name="Miller M.M."/>
            <person name="Sternberg P.W."/>
            <person name="Aroian R.V."/>
        </authorList>
    </citation>
    <scope>NUCLEOTIDE SEQUENCE</scope>
    <source>
        <strain evidence="2">HY135</strain>
    </source>
</reference>
<protein>
    <submittedName>
        <fullName evidence="1">Uncharacterized protein</fullName>
    </submittedName>
</protein>
<evidence type="ECO:0000313" key="2">
    <source>
        <dbReference type="Proteomes" id="UP000024635"/>
    </source>
</evidence>
<dbReference type="Proteomes" id="UP000024635">
    <property type="component" value="Unassembled WGS sequence"/>
</dbReference>
<dbReference type="EMBL" id="JARK01000108">
    <property type="protein sequence ID" value="EYC42996.1"/>
    <property type="molecule type" value="Genomic_DNA"/>
</dbReference>
<keyword evidence="2" id="KW-1185">Reference proteome</keyword>